<protein>
    <submittedName>
        <fullName evidence="2">2710_t:CDS:1</fullName>
    </submittedName>
</protein>
<feature type="non-terminal residue" evidence="2">
    <location>
        <position position="40"/>
    </location>
</feature>
<dbReference type="AlphaFoldDB" id="A0A9N9NS72"/>
<dbReference type="Proteomes" id="UP000789508">
    <property type="component" value="Unassembled WGS sequence"/>
</dbReference>
<evidence type="ECO:0000256" key="1">
    <source>
        <dbReference type="SAM" id="MobiDB-lite"/>
    </source>
</evidence>
<feature type="non-terminal residue" evidence="2">
    <location>
        <position position="1"/>
    </location>
</feature>
<gene>
    <name evidence="2" type="ORF">ALEPTO_LOCUS13492</name>
</gene>
<keyword evidence="3" id="KW-1185">Reference proteome</keyword>
<evidence type="ECO:0000313" key="3">
    <source>
        <dbReference type="Proteomes" id="UP000789508"/>
    </source>
</evidence>
<evidence type="ECO:0000313" key="2">
    <source>
        <dbReference type="EMBL" id="CAG8756210.1"/>
    </source>
</evidence>
<accession>A0A9N9NS72</accession>
<dbReference type="EMBL" id="CAJVPS010043679">
    <property type="protein sequence ID" value="CAG8756210.1"/>
    <property type="molecule type" value="Genomic_DNA"/>
</dbReference>
<organism evidence="2 3">
    <name type="scientific">Ambispora leptoticha</name>
    <dbReference type="NCBI Taxonomy" id="144679"/>
    <lineage>
        <taxon>Eukaryota</taxon>
        <taxon>Fungi</taxon>
        <taxon>Fungi incertae sedis</taxon>
        <taxon>Mucoromycota</taxon>
        <taxon>Glomeromycotina</taxon>
        <taxon>Glomeromycetes</taxon>
        <taxon>Archaeosporales</taxon>
        <taxon>Ambisporaceae</taxon>
        <taxon>Ambispora</taxon>
    </lineage>
</organism>
<sequence>ATLSVWVPLSVTYATSNAGDTSHSSQLHNFPTHSNSTNFG</sequence>
<feature type="region of interest" description="Disordered" evidence="1">
    <location>
        <begin position="16"/>
        <end position="40"/>
    </location>
</feature>
<comment type="caution">
    <text evidence="2">The sequence shown here is derived from an EMBL/GenBank/DDBJ whole genome shotgun (WGS) entry which is preliminary data.</text>
</comment>
<proteinExistence type="predicted"/>
<name>A0A9N9NS72_9GLOM</name>
<reference evidence="2" key="1">
    <citation type="submission" date="2021-06" db="EMBL/GenBank/DDBJ databases">
        <authorList>
            <person name="Kallberg Y."/>
            <person name="Tangrot J."/>
            <person name="Rosling A."/>
        </authorList>
    </citation>
    <scope>NUCLEOTIDE SEQUENCE</scope>
    <source>
        <strain evidence="2">FL130A</strain>
    </source>
</reference>